<dbReference type="RefSeq" id="WP_108918100.1">
    <property type="nucleotide sequence ID" value="NZ_BGJY01000009.1"/>
</dbReference>
<dbReference type="SUPFAM" id="SSF81343">
    <property type="entry name" value="Fumarate reductase respiratory complex transmembrane subunits"/>
    <property type="match status" value="1"/>
</dbReference>
<evidence type="ECO:0000256" key="7">
    <source>
        <dbReference type="ARBA" id="ARBA00022448"/>
    </source>
</evidence>
<dbReference type="InterPro" id="IPR034804">
    <property type="entry name" value="SQR/QFR_C/D"/>
</dbReference>
<keyword evidence="8" id="KW-0816">Tricarboxylic acid cycle</keyword>
<dbReference type="UniPathway" id="UPA00223"/>
<dbReference type="Gene3D" id="1.20.1300.10">
    <property type="entry name" value="Fumarate reductase/succinate dehydrogenase, transmembrane subunit"/>
    <property type="match status" value="1"/>
</dbReference>
<dbReference type="GO" id="GO:0016020">
    <property type="term" value="C:membrane"/>
    <property type="evidence" value="ECO:0007669"/>
    <property type="project" value="UniProtKB-SubCell"/>
</dbReference>
<evidence type="ECO:0000256" key="10">
    <source>
        <dbReference type="ARBA" id="ARBA00022692"/>
    </source>
</evidence>
<comment type="function">
    <text evidence="2">Membrane-anchoring subunit of succinate dehydrogenase (SDH).</text>
</comment>
<evidence type="ECO:0000256" key="1">
    <source>
        <dbReference type="ARBA" id="ARBA00001971"/>
    </source>
</evidence>
<evidence type="ECO:0000256" key="5">
    <source>
        <dbReference type="ARBA" id="ARBA00011558"/>
    </source>
</evidence>
<organism evidence="17 18">
    <name type="scientific">Methylosinus sporium</name>
    <dbReference type="NCBI Taxonomy" id="428"/>
    <lineage>
        <taxon>Bacteria</taxon>
        <taxon>Pseudomonadati</taxon>
        <taxon>Pseudomonadota</taxon>
        <taxon>Alphaproteobacteria</taxon>
        <taxon>Hyphomicrobiales</taxon>
        <taxon>Methylocystaceae</taxon>
        <taxon>Methylosinus</taxon>
    </lineage>
</organism>
<sequence length="130" mass="13972">MSRSTFQSGRSGKGDAFVSDRAGSLHALAMRHSARALAPLALLSIWHLVGLVGKSYEAARAEIGRPLPAIALIAFIVVVAYHARLGMENIIEDYVHDKSLKTTALIVNKWTAIAIAAVWTLAIMIIAAPR</sequence>
<comment type="subcellular location">
    <subcellularLocation>
        <location evidence="3">Membrane</location>
        <topology evidence="3">Multi-pass membrane protein</topology>
    </subcellularLocation>
</comment>
<dbReference type="NCBIfam" id="TIGR02968">
    <property type="entry name" value="succ_dehyd_anc"/>
    <property type="match status" value="1"/>
</dbReference>
<comment type="cofactor">
    <cofactor evidence="1">
        <name>heme</name>
        <dbReference type="ChEBI" id="CHEBI:30413"/>
    </cofactor>
</comment>
<evidence type="ECO:0000256" key="13">
    <source>
        <dbReference type="ARBA" id="ARBA00022989"/>
    </source>
</evidence>
<protein>
    <recommendedName>
        <fullName evidence="6">Succinate dehydrogenase hydrophobic membrane anchor subunit</fullName>
    </recommendedName>
</protein>
<keyword evidence="18" id="KW-1185">Reference proteome</keyword>
<proteinExistence type="predicted"/>
<evidence type="ECO:0000256" key="4">
    <source>
        <dbReference type="ARBA" id="ARBA00005163"/>
    </source>
</evidence>
<keyword evidence="7" id="KW-0813">Transport</keyword>
<dbReference type="AlphaFoldDB" id="A0A2U1SN28"/>
<evidence type="ECO:0000256" key="3">
    <source>
        <dbReference type="ARBA" id="ARBA00004141"/>
    </source>
</evidence>
<keyword evidence="13 16" id="KW-1133">Transmembrane helix</keyword>
<dbReference type="CDD" id="cd03495">
    <property type="entry name" value="SQR_TypeC_SdhD_like"/>
    <property type="match status" value="1"/>
</dbReference>
<comment type="pathway">
    <text evidence="4">Carbohydrate metabolism; tricarboxylic acid cycle.</text>
</comment>
<gene>
    <name evidence="17" type="primary">sdhD</name>
    <name evidence="17" type="ORF">C5689_15175</name>
</gene>
<feature type="transmembrane region" description="Helical" evidence="16">
    <location>
        <begin position="65"/>
        <end position="83"/>
    </location>
</feature>
<evidence type="ECO:0000256" key="6">
    <source>
        <dbReference type="ARBA" id="ARBA00019425"/>
    </source>
</evidence>
<dbReference type="GO" id="GO:0046872">
    <property type="term" value="F:metal ion binding"/>
    <property type="evidence" value="ECO:0007669"/>
    <property type="project" value="UniProtKB-KW"/>
</dbReference>
<evidence type="ECO:0000256" key="9">
    <source>
        <dbReference type="ARBA" id="ARBA00022617"/>
    </source>
</evidence>
<keyword evidence="10 16" id="KW-0812">Transmembrane</keyword>
<keyword evidence="14" id="KW-0408">Iron</keyword>
<dbReference type="Proteomes" id="UP000245137">
    <property type="component" value="Unassembled WGS sequence"/>
</dbReference>
<feature type="transmembrane region" description="Helical" evidence="16">
    <location>
        <begin position="104"/>
        <end position="128"/>
    </location>
</feature>
<evidence type="ECO:0000256" key="8">
    <source>
        <dbReference type="ARBA" id="ARBA00022532"/>
    </source>
</evidence>
<comment type="subunit">
    <text evidence="5">Part of an enzyme complex containing four subunits: a flavoprotein, an iron-sulfur protein, plus two membrane-anchoring proteins, SdhC and SdhD.</text>
</comment>
<evidence type="ECO:0000256" key="14">
    <source>
        <dbReference type="ARBA" id="ARBA00023004"/>
    </source>
</evidence>
<keyword evidence="15 16" id="KW-0472">Membrane</keyword>
<keyword evidence="9" id="KW-0349">Heme</keyword>
<reference evidence="17 18" key="1">
    <citation type="journal article" date="2018" name="Appl. Microbiol. Biotechnol.">
        <title>Co-cultivation of the strictly anaerobic methanogen Methanosarcina barkeri with aerobic methanotrophs in an oxygen-limited membrane bioreactor.</title>
        <authorList>
            <person name="In 't Zandt M.H."/>
            <person name="van den Bosch T.J.M."/>
            <person name="Rijkers R."/>
            <person name="van Kessel M.A.H.J."/>
            <person name="Jetten M.S.M."/>
            <person name="Welte C.U."/>
        </authorList>
    </citation>
    <scope>NUCLEOTIDE SEQUENCE [LARGE SCALE GENOMIC DNA]</scope>
    <source>
        <strain evidence="17 18">DSM 17706</strain>
    </source>
</reference>
<keyword evidence="11" id="KW-0479">Metal-binding</keyword>
<evidence type="ECO:0000313" key="18">
    <source>
        <dbReference type="Proteomes" id="UP000245137"/>
    </source>
</evidence>
<evidence type="ECO:0000256" key="2">
    <source>
        <dbReference type="ARBA" id="ARBA00004050"/>
    </source>
</evidence>
<dbReference type="OrthoDB" id="9809280at2"/>
<accession>A0A2U1SN28</accession>
<name>A0A2U1SN28_METSR</name>
<dbReference type="InterPro" id="IPR000701">
    <property type="entry name" value="SuccDH_FuR_B_TM-su"/>
</dbReference>
<evidence type="ECO:0000256" key="12">
    <source>
        <dbReference type="ARBA" id="ARBA00022982"/>
    </source>
</evidence>
<feature type="transmembrane region" description="Helical" evidence="16">
    <location>
        <begin position="36"/>
        <end position="53"/>
    </location>
</feature>
<keyword evidence="12" id="KW-0249">Electron transport</keyword>
<evidence type="ECO:0000313" key="17">
    <source>
        <dbReference type="EMBL" id="PWB93017.1"/>
    </source>
</evidence>
<evidence type="ECO:0000256" key="15">
    <source>
        <dbReference type="ARBA" id="ARBA00023136"/>
    </source>
</evidence>
<evidence type="ECO:0000256" key="16">
    <source>
        <dbReference type="SAM" id="Phobius"/>
    </source>
</evidence>
<dbReference type="InterPro" id="IPR014312">
    <property type="entry name" value="Succ_DH_anchor"/>
</dbReference>
<comment type="caution">
    <text evidence="17">The sequence shown here is derived from an EMBL/GenBank/DDBJ whole genome shotgun (WGS) entry which is preliminary data.</text>
</comment>
<dbReference type="EMBL" id="PUIV01000030">
    <property type="protein sequence ID" value="PWB93017.1"/>
    <property type="molecule type" value="Genomic_DNA"/>
</dbReference>
<dbReference type="GO" id="GO:0020037">
    <property type="term" value="F:heme binding"/>
    <property type="evidence" value="ECO:0007669"/>
    <property type="project" value="InterPro"/>
</dbReference>
<evidence type="ECO:0000256" key="11">
    <source>
        <dbReference type="ARBA" id="ARBA00022723"/>
    </source>
</evidence>
<dbReference type="GO" id="GO:0006099">
    <property type="term" value="P:tricarboxylic acid cycle"/>
    <property type="evidence" value="ECO:0007669"/>
    <property type="project" value="UniProtKB-UniPathway"/>
</dbReference>
<dbReference type="Pfam" id="PF01127">
    <property type="entry name" value="Sdh_cyt"/>
    <property type="match status" value="1"/>
</dbReference>